<dbReference type="EMBL" id="CAAKMV010000153">
    <property type="protein sequence ID" value="VIO61727.1"/>
    <property type="molecule type" value="Genomic_DNA"/>
</dbReference>
<evidence type="ECO:0000259" key="1">
    <source>
        <dbReference type="PROSITE" id="PS51186"/>
    </source>
</evidence>
<dbReference type="SUPFAM" id="SSF55729">
    <property type="entry name" value="Acyl-CoA N-acyltransferases (Nat)"/>
    <property type="match status" value="1"/>
</dbReference>
<gene>
    <name evidence="2" type="ORF">FUG_LOCUS452718</name>
</gene>
<proteinExistence type="predicted"/>
<dbReference type="PANTHER" id="PTHR40045">
    <property type="entry name" value="YCGG FAMILY PROTEIN"/>
    <property type="match status" value="1"/>
</dbReference>
<sequence>MGFRSGDHRFVFLESDNPSEPRNVRKVATALAEYLRISTSLGPNTSLVIIGAPSEKERTIEEYNHTFWDMLRGLRICDPKAWPKDIPQDTEDAKWTFCFSGQPIFPVMLTPAHQERWSRHMSVPLIALQPKWVLDNLLQTPEKRKSAQSKVRGLLQKYDTIGISPDLTDYGTTGTSEIRQLCLQDKNESVQSSFSCDKYRIRPATYSDVPAVTRLYASSFGNEPLIDFFFPSRKQKPESFYTWAYRRNLYRYWTLGYSLKVVVDAHNHPVGFSWWKRPTVSYSFLEKITTLLYGYEIKNMATFERSLSTVESQVLDTPERQEGQYLALLAIDPVLQGQGLGQMLLEHDLQSVDKQGSVAWLVSLAGLENFYCKFGFRQTVKIDMEELEGWKGGMVMLRD</sequence>
<accession>A0A4E9EGR2</accession>
<dbReference type="InterPro" id="IPR016181">
    <property type="entry name" value="Acyl_CoA_acyltransferase"/>
</dbReference>
<evidence type="ECO:0000313" key="2">
    <source>
        <dbReference type="EMBL" id="VIO61727.1"/>
    </source>
</evidence>
<organism evidence="2">
    <name type="scientific">Gibberella zeae</name>
    <name type="common">Wheat head blight fungus</name>
    <name type="synonym">Fusarium graminearum</name>
    <dbReference type="NCBI Taxonomy" id="5518"/>
    <lineage>
        <taxon>Eukaryota</taxon>
        <taxon>Fungi</taxon>
        <taxon>Dikarya</taxon>
        <taxon>Ascomycota</taxon>
        <taxon>Pezizomycotina</taxon>
        <taxon>Sordariomycetes</taxon>
        <taxon>Hypocreomycetidae</taxon>
        <taxon>Hypocreales</taxon>
        <taxon>Nectriaceae</taxon>
        <taxon>Fusarium</taxon>
    </lineage>
</organism>
<dbReference type="PROSITE" id="PS51186">
    <property type="entry name" value="GNAT"/>
    <property type="match status" value="1"/>
</dbReference>
<dbReference type="GO" id="GO:0016747">
    <property type="term" value="F:acyltransferase activity, transferring groups other than amino-acyl groups"/>
    <property type="evidence" value="ECO:0007669"/>
    <property type="project" value="InterPro"/>
</dbReference>
<dbReference type="CDD" id="cd04301">
    <property type="entry name" value="NAT_SF"/>
    <property type="match status" value="1"/>
</dbReference>
<dbReference type="PANTHER" id="PTHR40045:SF1">
    <property type="entry name" value="YQCI_YCGG FAMILY PROTEIN"/>
    <property type="match status" value="1"/>
</dbReference>
<dbReference type="AlphaFoldDB" id="A0A4E9EGR2"/>
<feature type="domain" description="N-acetyltransferase" evidence="1">
    <location>
        <begin position="199"/>
        <end position="399"/>
    </location>
</feature>
<dbReference type="Gene3D" id="3.40.630.30">
    <property type="match status" value="1"/>
</dbReference>
<reference evidence="2" key="1">
    <citation type="submission" date="2019-04" db="EMBL/GenBank/DDBJ databases">
        <authorList>
            <person name="Melise S."/>
            <person name="Noan J."/>
            <person name="Okalmin O."/>
        </authorList>
    </citation>
    <scope>NUCLEOTIDE SEQUENCE</scope>
    <source>
        <strain evidence="2">FN9</strain>
    </source>
</reference>
<dbReference type="Pfam" id="PF13673">
    <property type="entry name" value="Acetyltransf_10"/>
    <property type="match status" value="1"/>
</dbReference>
<dbReference type="InterPro" id="IPR014988">
    <property type="entry name" value="Uncharacterised_YqcI/YcgG"/>
</dbReference>
<name>A0A4E9EGR2_GIBZA</name>
<dbReference type="InterPro" id="IPR000182">
    <property type="entry name" value="GNAT_dom"/>
</dbReference>
<protein>
    <recommendedName>
        <fullName evidence="1">N-acetyltransferase domain-containing protein</fullName>
    </recommendedName>
</protein>
<dbReference type="Pfam" id="PF08892">
    <property type="entry name" value="YqcI_YcgG"/>
    <property type="match status" value="1"/>
</dbReference>